<protein>
    <submittedName>
        <fullName evidence="4">Type VII secretion protein EssB</fullName>
    </submittedName>
</protein>
<feature type="transmembrane region" description="Helical" evidence="3">
    <location>
        <begin position="220"/>
        <end position="240"/>
    </location>
</feature>
<evidence type="ECO:0000256" key="2">
    <source>
        <dbReference type="SAM" id="MobiDB-lite"/>
    </source>
</evidence>
<dbReference type="EMBL" id="PRDG01000008">
    <property type="protein sequence ID" value="MBP2624318.1"/>
    <property type="molecule type" value="Genomic_DNA"/>
</dbReference>
<dbReference type="InterPro" id="IPR018778">
    <property type="entry name" value="T7SS_EssB"/>
</dbReference>
<dbReference type="RefSeq" id="WP_209629180.1">
    <property type="nucleotide sequence ID" value="NZ_PRDG01000008.1"/>
</dbReference>
<evidence type="ECO:0000313" key="4">
    <source>
        <dbReference type="EMBL" id="MBP2624318.1"/>
    </source>
</evidence>
<dbReference type="NCBIfam" id="TIGR03926">
    <property type="entry name" value="T7_EssB"/>
    <property type="match status" value="1"/>
</dbReference>
<name>A0ABS5B725_9STRE</name>
<keyword evidence="3" id="KW-1133">Transmembrane helix</keyword>
<reference evidence="4 5" key="1">
    <citation type="submission" date="2018-02" db="EMBL/GenBank/DDBJ databases">
        <title>Draft genome sequence of Streptococcus oricebi CCUG 70868T type strain.</title>
        <authorList>
            <person name="Mendez V."/>
            <person name="Salva-Serra F."/>
            <person name="Jaen-Luchoro D."/>
            <person name="Gonzales-Siles L."/>
            <person name="Karlsson R."/>
            <person name="Engstrom-Jakobsson H."/>
            <person name="Busquets A."/>
            <person name="Gomila M."/>
            <person name="Pineiro-Iglesias B."/>
            <person name="Bennasar-Figueras A."/>
            <person name="Seeger M."/>
            <person name="Moore E."/>
        </authorList>
    </citation>
    <scope>NUCLEOTIDE SEQUENCE [LARGE SCALE GENOMIC DNA]</scope>
    <source>
        <strain evidence="4 5">CCUG 70868</strain>
    </source>
</reference>
<sequence>MKQEEFTFAEQVFAYQKEEDKWSLSLKRSDVATQNMKELLLLNLHHPMFLKQELTFDEDTVSFSYELEKNGLSYDVLKKKNFSDKLRLALNMVELEACLQLPVTFLLHPANIFLTKDARPKIAYRGLPEMMIPKSIDASDFLRQLKCFIVTLFSDYDFMELYNGSLEVVTVPDFLKELRDAADIEQLRVKLEENYETKLAQESATLTTVVKRRYTLYKHASIWLTVGLFVLAVPLVYLIFMHNPFKETMLDADNAFIKVDYTRVIDKLEGVGVKNLPYTQKYELAYSYIQGLNFSDEQKKVILNNVTLKSDELYLTYWVQIGRSQNEDALDTAKRLDDTDLIIYALTQTIKQVREDDSLSGSDREKKINELTGEYKKYWEDRDSALTEATSGSSSETNGESSSKASSQTKD</sequence>
<keyword evidence="5" id="KW-1185">Reference proteome</keyword>
<evidence type="ECO:0000256" key="3">
    <source>
        <dbReference type="SAM" id="Phobius"/>
    </source>
</evidence>
<evidence type="ECO:0000256" key="1">
    <source>
        <dbReference type="ARBA" id="ARBA00010163"/>
    </source>
</evidence>
<evidence type="ECO:0000313" key="5">
    <source>
        <dbReference type="Proteomes" id="UP001519296"/>
    </source>
</evidence>
<proteinExistence type="inferred from homology"/>
<feature type="region of interest" description="Disordered" evidence="2">
    <location>
        <begin position="386"/>
        <end position="411"/>
    </location>
</feature>
<gene>
    <name evidence="4" type="primary">essB</name>
    <name evidence="4" type="ORF">C4K46_10355</name>
</gene>
<dbReference type="Gene3D" id="1.10.510.10">
    <property type="entry name" value="Transferase(Phosphotransferase) domain 1"/>
    <property type="match status" value="1"/>
</dbReference>
<comment type="similarity">
    <text evidence="1">Belongs to the EssB family.</text>
</comment>
<dbReference type="Pfam" id="PF10140">
    <property type="entry name" value="YukC"/>
    <property type="match status" value="1"/>
</dbReference>
<dbReference type="InterPro" id="IPR042565">
    <property type="entry name" value="T7SS_EssB_C"/>
</dbReference>
<comment type="caution">
    <text evidence="4">The sequence shown here is derived from an EMBL/GenBank/DDBJ whole genome shotgun (WGS) entry which is preliminary data.</text>
</comment>
<dbReference type="Proteomes" id="UP001519296">
    <property type="component" value="Unassembled WGS sequence"/>
</dbReference>
<keyword evidence="3" id="KW-0472">Membrane</keyword>
<keyword evidence="3" id="KW-0812">Transmembrane</keyword>
<accession>A0ABS5B725</accession>
<organism evidence="4 5">
    <name type="scientific">Streptococcus oricebi</name>
    <dbReference type="NCBI Taxonomy" id="1547447"/>
    <lineage>
        <taxon>Bacteria</taxon>
        <taxon>Bacillati</taxon>
        <taxon>Bacillota</taxon>
        <taxon>Bacilli</taxon>
        <taxon>Lactobacillales</taxon>
        <taxon>Streptococcaceae</taxon>
        <taxon>Streptococcus</taxon>
    </lineage>
</organism>
<dbReference type="Gene3D" id="1.25.40.680">
    <property type="entry name" value="Type VII secretion system EssB, C-terminal-like domain"/>
    <property type="match status" value="1"/>
</dbReference>